<keyword evidence="2" id="KW-0472">Membrane</keyword>
<organism evidence="3">
    <name type="scientific">Ostreococcus tauri</name>
    <name type="common">Marine green alga</name>
    <dbReference type="NCBI Taxonomy" id="70448"/>
    <lineage>
        <taxon>Eukaryota</taxon>
        <taxon>Viridiplantae</taxon>
        <taxon>Chlorophyta</taxon>
        <taxon>Mamiellophyceae</taxon>
        <taxon>Mamiellales</taxon>
        <taxon>Bathycoccaceae</taxon>
        <taxon>Ostreococcus</taxon>
    </lineage>
</organism>
<reference evidence="3" key="1">
    <citation type="submission" date="2017-04" db="EMBL/GenBank/DDBJ databases">
        <title>Population genomics of picophytoplankton unveils novel chromosome hypervariability.</title>
        <authorList>
            <consortium name="DOE Joint Genome Institute"/>
            <person name="Blanc-Mathieu R."/>
            <person name="Krasovec M."/>
            <person name="Hebrard M."/>
            <person name="Yau S."/>
            <person name="Desgranges E."/>
            <person name="Martin J."/>
            <person name="Schackwitz W."/>
            <person name="Kuo A."/>
            <person name="Salin G."/>
            <person name="Donnadieu C."/>
            <person name="Desdevises Y."/>
            <person name="Sanchez-Ferandin S."/>
            <person name="Moreau H."/>
            <person name="Rivals E."/>
            <person name="Grigoriev I.V."/>
            <person name="Grimsley N."/>
            <person name="Eyre-Walker A."/>
            <person name="Piganeau G."/>
        </authorList>
    </citation>
    <scope>NUCLEOTIDE SEQUENCE [LARGE SCALE GENOMIC DNA]</scope>
    <source>
        <strain evidence="3">RCC 1115</strain>
    </source>
</reference>
<accession>A0A1Y5I5G9</accession>
<evidence type="ECO:0000313" key="3">
    <source>
        <dbReference type="EMBL" id="OUS43947.1"/>
    </source>
</evidence>
<dbReference type="AlphaFoldDB" id="A0A1Y5I5G9"/>
<sequence length="235" mass="25720">MRAGARTTSRRSTPVGRRTTGARGEGRRRGRTMTGAAVKTDGVDDAVFGRRAALAGKCALAIGELVAFPWLTESATRPMAIGDEDVGVGSTRWLASLLPAERDAETMALAKAALKRGEAALANGDTATAITEMSKVERLVPREYKLNQRAWLALSEAHKKAGDGDGYLEYKNKTWWWGRGLRWPGWYIIAYLSARSAYFDAKEEEATFTMNEALLIAPLWVGGLYLLVTYGLPDY</sequence>
<keyword evidence="2" id="KW-1133">Transmembrane helix</keyword>
<dbReference type="EMBL" id="KZ155826">
    <property type="protein sequence ID" value="OUS43947.1"/>
    <property type="molecule type" value="Genomic_DNA"/>
</dbReference>
<feature type="region of interest" description="Disordered" evidence="1">
    <location>
        <begin position="1"/>
        <end position="33"/>
    </location>
</feature>
<gene>
    <name evidence="3" type="ORF">BE221DRAFT_194068</name>
</gene>
<evidence type="ECO:0000256" key="1">
    <source>
        <dbReference type="SAM" id="MobiDB-lite"/>
    </source>
</evidence>
<dbReference type="Proteomes" id="UP000195557">
    <property type="component" value="Unassembled WGS sequence"/>
</dbReference>
<protein>
    <submittedName>
        <fullName evidence="3">Uncharacterized protein</fullName>
    </submittedName>
</protein>
<feature type="transmembrane region" description="Helical" evidence="2">
    <location>
        <begin position="213"/>
        <end position="232"/>
    </location>
</feature>
<evidence type="ECO:0000256" key="2">
    <source>
        <dbReference type="SAM" id="Phobius"/>
    </source>
</evidence>
<feature type="compositionally biased region" description="Low complexity" evidence="1">
    <location>
        <begin position="1"/>
        <end position="22"/>
    </location>
</feature>
<name>A0A1Y5I5G9_OSTTA</name>
<keyword evidence="2" id="KW-0812">Transmembrane</keyword>
<proteinExistence type="predicted"/>